<evidence type="ECO:0000313" key="1">
    <source>
        <dbReference type="EMBL" id="KAI8529803.1"/>
    </source>
</evidence>
<proteinExistence type="predicted"/>
<protein>
    <submittedName>
        <fullName evidence="1">Uncharacterized protein</fullName>
    </submittedName>
</protein>
<accession>A0ACC0LLZ5</accession>
<name>A0ACC0LLZ5_RHOML</name>
<keyword evidence="2" id="KW-1185">Reference proteome</keyword>
<evidence type="ECO:0000313" key="2">
    <source>
        <dbReference type="Proteomes" id="UP001062846"/>
    </source>
</evidence>
<dbReference type="Proteomes" id="UP001062846">
    <property type="component" value="Chromosome 11"/>
</dbReference>
<reference evidence="1" key="1">
    <citation type="submission" date="2022-02" db="EMBL/GenBank/DDBJ databases">
        <title>Plant Genome Project.</title>
        <authorList>
            <person name="Zhang R.-G."/>
        </authorList>
    </citation>
    <scope>NUCLEOTIDE SEQUENCE</scope>
    <source>
        <strain evidence="1">AT1</strain>
    </source>
</reference>
<comment type="caution">
    <text evidence="1">The sequence shown here is derived from an EMBL/GenBank/DDBJ whole genome shotgun (WGS) entry which is preliminary data.</text>
</comment>
<organism evidence="1 2">
    <name type="scientific">Rhododendron molle</name>
    <name type="common">Chinese azalea</name>
    <name type="synonym">Azalea mollis</name>
    <dbReference type="NCBI Taxonomy" id="49168"/>
    <lineage>
        <taxon>Eukaryota</taxon>
        <taxon>Viridiplantae</taxon>
        <taxon>Streptophyta</taxon>
        <taxon>Embryophyta</taxon>
        <taxon>Tracheophyta</taxon>
        <taxon>Spermatophyta</taxon>
        <taxon>Magnoliopsida</taxon>
        <taxon>eudicotyledons</taxon>
        <taxon>Gunneridae</taxon>
        <taxon>Pentapetalae</taxon>
        <taxon>asterids</taxon>
        <taxon>Ericales</taxon>
        <taxon>Ericaceae</taxon>
        <taxon>Ericoideae</taxon>
        <taxon>Rhodoreae</taxon>
        <taxon>Rhododendron</taxon>
    </lineage>
</organism>
<gene>
    <name evidence="1" type="ORF">RHMOL_Rhmol11G0002100</name>
</gene>
<dbReference type="EMBL" id="CM046398">
    <property type="protein sequence ID" value="KAI8529803.1"/>
    <property type="molecule type" value="Genomic_DNA"/>
</dbReference>
<sequence length="418" mass="48007">MVTTSRRLRSCFQAHTIKVLTDQPLPKILHCPETSGHLIQWSIELGEFDIEYKPRIAIKAQVLADFLAECTYPEPEELPKEEPKPWVRQVLGEYTVKEEVMLKYLEKVKAQISKLQSFSIVRIPREENIEADYLAKLATAKEDTIPRNTPVRYLELPSIFAPNIQVQAIDYISSWTSPIVEYITNGILPDNKEKARQLKIRATKYLMMGDVLYRRSFSLPYLRCLTTAESIRAMEEVHQGVCGDHQGGRMLAYKLLRLGYYWPSMQKDCNSMVQKCEKCQRFANIIHRPPIALTPMKGPWPIAQWGIDLIGPLPMVADQVQHVIIAVDYFTKWVEAKALATITAEVTIDFLWKLIISRFGLPRVIVTDHGKQFDNVQFKTYYISKGIHVHYASKAHPKANSQVEVTNPTIKKGIKKRL</sequence>